<sequence>MATKAAEAPSPPPPTAEAEAPATPGKRVPADRADKGREGVERPEPKRRRARARIAVLDSVPRASEVAAAAAAAAAASREEDESVGGCDGVDSSFSFHARNFSSAQTTPKFGSFDPAAAELVAFHLMKATRRRLDASATDEPGDHGTVAGGGGEEAAAEGSDENSR</sequence>
<feature type="compositionally biased region" description="Basic and acidic residues" evidence="1">
    <location>
        <begin position="28"/>
        <end position="44"/>
    </location>
</feature>
<reference evidence="2 3" key="1">
    <citation type="journal article" date="2018" name="Nat. Genet.">
        <title>Extensive intraspecific gene order and gene structural variations between Mo17 and other maize genomes.</title>
        <authorList>
            <person name="Sun S."/>
            <person name="Zhou Y."/>
            <person name="Chen J."/>
            <person name="Shi J."/>
            <person name="Zhao H."/>
            <person name="Zhao H."/>
            <person name="Song W."/>
            <person name="Zhang M."/>
            <person name="Cui Y."/>
            <person name="Dong X."/>
            <person name="Liu H."/>
            <person name="Ma X."/>
            <person name="Jiao Y."/>
            <person name="Wang B."/>
            <person name="Wei X."/>
            <person name="Stein J.C."/>
            <person name="Glaubitz J.C."/>
            <person name="Lu F."/>
            <person name="Yu G."/>
            <person name="Liang C."/>
            <person name="Fengler K."/>
            <person name="Li B."/>
            <person name="Rafalski A."/>
            <person name="Schnable P.S."/>
            <person name="Ware D.H."/>
            <person name="Buckler E.S."/>
            <person name="Lai J."/>
        </authorList>
    </citation>
    <scope>NUCLEOTIDE SEQUENCE [LARGE SCALE GENOMIC DNA]</scope>
    <source>
        <strain evidence="3">cv. Missouri 17</strain>
        <tissue evidence="2">Seedling</tissue>
    </source>
</reference>
<comment type="caution">
    <text evidence="2">The sequence shown here is derived from an EMBL/GenBank/DDBJ whole genome shotgun (WGS) entry which is preliminary data.</text>
</comment>
<protein>
    <submittedName>
        <fullName evidence="2">Uncharacterized protein</fullName>
    </submittedName>
</protein>
<feature type="region of interest" description="Disordered" evidence="1">
    <location>
        <begin position="133"/>
        <end position="165"/>
    </location>
</feature>
<name>A0A3L6DPM0_MAIZE</name>
<evidence type="ECO:0000256" key="1">
    <source>
        <dbReference type="SAM" id="MobiDB-lite"/>
    </source>
</evidence>
<dbReference type="Proteomes" id="UP000251960">
    <property type="component" value="Chromosome 8"/>
</dbReference>
<accession>A0A3L6DPM0</accession>
<evidence type="ECO:0000313" key="2">
    <source>
        <dbReference type="EMBL" id="PWZ10328.1"/>
    </source>
</evidence>
<feature type="compositionally biased region" description="Acidic residues" evidence="1">
    <location>
        <begin position="155"/>
        <end position="165"/>
    </location>
</feature>
<dbReference type="AlphaFoldDB" id="A0A3L6DPM0"/>
<dbReference type="OMA" id="SFHARNF"/>
<proteinExistence type="predicted"/>
<organism evidence="2 3">
    <name type="scientific">Zea mays</name>
    <name type="common">Maize</name>
    <dbReference type="NCBI Taxonomy" id="4577"/>
    <lineage>
        <taxon>Eukaryota</taxon>
        <taxon>Viridiplantae</taxon>
        <taxon>Streptophyta</taxon>
        <taxon>Embryophyta</taxon>
        <taxon>Tracheophyta</taxon>
        <taxon>Spermatophyta</taxon>
        <taxon>Magnoliopsida</taxon>
        <taxon>Liliopsida</taxon>
        <taxon>Poales</taxon>
        <taxon>Poaceae</taxon>
        <taxon>PACMAD clade</taxon>
        <taxon>Panicoideae</taxon>
        <taxon>Andropogonodae</taxon>
        <taxon>Andropogoneae</taxon>
        <taxon>Tripsacinae</taxon>
        <taxon>Zea</taxon>
    </lineage>
</organism>
<gene>
    <name evidence="2" type="ORF">Zm00014a_032055</name>
</gene>
<evidence type="ECO:0000313" key="3">
    <source>
        <dbReference type="Proteomes" id="UP000251960"/>
    </source>
</evidence>
<dbReference type="EMBL" id="NCVQ01000009">
    <property type="protein sequence ID" value="PWZ10328.1"/>
    <property type="molecule type" value="Genomic_DNA"/>
</dbReference>
<dbReference type="ExpressionAtlas" id="A0A3L6DPM0">
    <property type="expression patterns" value="baseline and differential"/>
</dbReference>
<feature type="region of interest" description="Disordered" evidence="1">
    <location>
        <begin position="1"/>
        <end position="50"/>
    </location>
</feature>